<dbReference type="EMBL" id="JAHLQT010044763">
    <property type="protein sequence ID" value="KAG7154241.1"/>
    <property type="molecule type" value="Genomic_DNA"/>
</dbReference>
<accession>A0A8J5JCF0</accession>
<organism evidence="1 2">
    <name type="scientific">Homarus americanus</name>
    <name type="common">American lobster</name>
    <dbReference type="NCBI Taxonomy" id="6706"/>
    <lineage>
        <taxon>Eukaryota</taxon>
        <taxon>Metazoa</taxon>
        <taxon>Ecdysozoa</taxon>
        <taxon>Arthropoda</taxon>
        <taxon>Crustacea</taxon>
        <taxon>Multicrustacea</taxon>
        <taxon>Malacostraca</taxon>
        <taxon>Eumalacostraca</taxon>
        <taxon>Eucarida</taxon>
        <taxon>Decapoda</taxon>
        <taxon>Pleocyemata</taxon>
        <taxon>Astacidea</taxon>
        <taxon>Nephropoidea</taxon>
        <taxon>Nephropidae</taxon>
        <taxon>Homarus</taxon>
    </lineage>
</organism>
<keyword evidence="2" id="KW-1185">Reference proteome</keyword>
<evidence type="ECO:0000313" key="1">
    <source>
        <dbReference type="EMBL" id="KAG7154241.1"/>
    </source>
</evidence>
<name>A0A8J5JCF0_HOMAM</name>
<dbReference type="Proteomes" id="UP000747542">
    <property type="component" value="Unassembled WGS sequence"/>
</dbReference>
<reference evidence="1" key="1">
    <citation type="journal article" date="2021" name="Sci. Adv.">
        <title>The American lobster genome reveals insights on longevity, neural, and immune adaptations.</title>
        <authorList>
            <person name="Polinski J.M."/>
            <person name="Zimin A.V."/>
            <person name="Clark K.F."/>
            <person name="Kohn A.B."/>
            <person name="Sadowski N."/>
            <person name="Timp W."/>
            <person name="Ptitsyn A."/>
            <person name="Khanna P."/>
            <person name="Romanova D.Y."/>
            <person name="Williams P."/>
            <person name="Greenwood S.J."/>
            <person name="Moroz L.L."/>
            <person name="Walt D.R."/>
            <person name="Bodnar A.G."/>
        </authorList>
    </citation>
    <scope>NUCLEOTIDE SEQUENCE</scope>
    <source>
        <strain evidence="1">GMGI-L3</strain>
    </source>
</reference>
<proteinExistence type="predicted"/>
<dbReference type="AlphaFoldDB" id="A0A8J5JCF0"/>
<gene>
    <name evidence="1" type="ORF">Hamer_G026322</name>
</gene>
<comment type="caution">
    <text evidence="1">The sequence shown here is derived from an EMBL/GenBank/DDBJ whole genome shotgun (WGS) entry which is preliminary data.</text>
</comment>
<sequence>MTANTLLHPQLDLHDCHSLVTPQAGSVIAATHRYTPSWICHGCHHSVIHPKLIHGCHSPLHLSWICHCHSLATPQADLS</sequence>
<protein>
    <submittedName>
        <fullName evidence="1">Uncharacterized protein</fullName>
    </submittedName>
</protein>
<evidence type="ECO:0000313" key="2">
    <source>
        <dbReference type="Proteomes" id="UP000747542"/>
    </source>
</evidence>